<evidence type="ECO:0000313" key="2">
    <source>
        <dbReference type="EMBL" id="SFZ87432.1"/>
    </source>
</evidence>
<dbReference type="EMBL" id="LT634362">
    <property type="protein sequence ID" value="SFZ87432.1"/>
    <property type="molecule type" value="Genomic_DNA"/>
</dbReference>
<keyword evidence="1" id="KW-0472">Membrane</keyword>
<protein>
    <submittedName>
        <fullName evidence="2">Uncharacterized protein</fullName>
    </submittedName>
</protein>
<gene>
    <name evidence="2" type="ORF">LREN565_0545</name>
</gene>
<accession>A0A1K2I4X9</accession>
<name>A0A1K2I4X9_9LACO</name>
<sequence>MATIYDDDRFFKRYSQMPRSQKGLAAAGEWPAFKTLLPDLKGKKCWIWVAVMVGIVGMLLHRGLIV</sequence>
<dbReference type="AlphaFoldDB" id="A0A1K2I4X9"/>
<keyword evidence="1" id="KW-1133">Transmembrane helix</keyword>
<organism evidence="2">
    <name type="scientific">Loigolactobacillus rennini</name>
    <dbReference type="NCBI Taxonomy" id="238013"/>
    <lineage>
        <taxon>Bacteria</taxon>
        <taxon>Bacillati</taxon>
        <taxon>Bacillota</taxon>
        <taxon>Bacilli</taxon>
        <taxon>Lactobacillales</taxon>
        <taxon>Lactobacillaceae</taxon>
        <taxon>Loigolactobacillus</taxon>
    </lineage>
</organism>
<evidence type="ECO:0000256" key="1">
    <source>
        <dbReference type="SAM" id="Phobius"/>
    </source>
</evidence>
<proteinExistence type="predicted"/>
<feature type="transmembrane region" description="Helical" evidence="1">
    <location>
        <begin position="46"/>
        <end position="65"/>
    </location>
</feature>
<keyword evidence="1" id="KW-0812">Transmembrane</keyword>
<reference evidence="2" key="1">
    <citation type="submission" date="2016-11" db="EMBL/GenBank/DDBJ databases">
        <authorList>
            <person name="Jaros S."/>
            <person name="Januszkiewicz K."/>
            <person name="Wedrychowicz H."/>
        </authorList>
    </citation>
    <scope>NUCLEOTIDE SEQUENCE</scope>
    <source>
        <strain evidence="2">ACA-DC 565</strain>
    </source>
</reference>